<feature type="transmembrane region" description="Helical" evidence="11">
    <location>
        <begin position="503"/>
        <end position="525"/>
    </location>
</feature>
<accession>A0A2P6NHU2</accession>
<feature type="transmembrane region" description="Helical" evidence="11">
    <location>
        <begin position="928"/>
        <end position="954"/>
    </location>
</feature>
<feature type="transmembrane region" description="Helical" evidence="11">
    <location>
        <begin position="449"/>
        <end position="466"/>
    </location>
</feature>
<feature type="domain" description="Cytochrome oxidase subunit II copper A binding" evidence="12">
    <location>
        <begin position="6"/>
        <end position="145"/>
    </location>
</feature>
<dbReference type="PROSITE" id="PS00078">
    <property type="entry name" value="COX2"/>
    <property type="match status" value="2"/>
</dbReference>
<evidence type="ECO:0000313" key="14">
    <source>
        <dbReference type="Proteomes" id="UP000241769"/>
    </source>
</evidence>
<dbReference type="InterPro" id="IPR034210">
    <property type="entry name" value="CcO_II_C"/>
</dbReference>
<dbReference type="InterPro" id="IPR039428">
    <property type="entry name" value="NUOK/Mnh_C1-like"/>
</dbReference>
<organism evidence="13 14">
    <name type="scientific">Planoprotostelium fungivorum</name>
    <dbReference type="NCBI Taxonomy" id="1890364"/>
    <lineage>
        <taxon>Eukaryota</taxon>
        <taxon>Amoebozoa</taxon>
        <taxon>Evosea</taxon>
        <taxon>Variosea</taxon>
        <taxon>Cavosteliida</taxon>
        <taxon>Cavosteliaceae</taxon>
        <taxon>Planoprotostelium</taxon>
    </lineage>
</organism>
<dbReference type="PANTHER" id="PTHR42829:SF2">
    <property type="entry name" value="NADH-UBIQUINONE OXIDOREDUCTASE CHAIN 5"/>
    <property type="match status" value="1"/>
</dbReference>
<dbReference type="GO" id="GO:0015990">
    <property type="term" value="P:electron transport coupled proton transport"/>
    <property type="evidence" value="ECO:0007669"/>
    <property type="project" value="TreeGrafter"/>
</dbReference>
<dbReference type="PANTHER" id="PTHR42829">
    <property type="entry name" value="NADH-UBIQUINONE OXIDOREDUCTASE CHAIN 5"/>
    <property type="match status" value="1"/>
</dbReference>
<dbReference type="PRINTS" id="PR01166">
    <property type="entry name" value="CYCOXIDASEII"/>
</dbReference>
<dbReference type="PROSITE" id="PS50857">
    <property type="entry name" value="COX2_CUA"/>
    <property type="match status" value="2"/>
</dbReference>
<dbReference type="InParanoid" id="A0A2P6NHU2"/>
<dbReference type="Proteomes" id="UP000241769">
    <property type="component" value="Unassembled WGS sequence"/>
</dbReference>
<dbReference type="InterPro" id="IPR002429">
    <property type="entry name" value="CcO_II-like_C"/>
</dbReference>
<dbReference type="GO" id="GO:0042773">
    <property type="term" value="P:ATP synthesis coupled electron transport"/>
    <property type="evidence" value="ECO:0007669"/>
    <property type="project" value="InterPro"/>
</dbReference>
<dbReference type="STRING" id="1890364.A0A2P6NHU2"/>
<dbReference type="CDD" id="cd13912">
    <property type="entry name" value="CcO_II_C"/>
    <property type="match status" value="1"/>
</dbReference>
<feature type="transmembrane region" description="Helical" evidence="11">
    <location>
        <begin position="478"/>
        <end position="497"/>
    </location>
</feature>
<dbReference type="GO" id="GO:0003954">
    <property type="term" value="F:NADH dehydrogenase activity"/>
    <property type="evidence" value="ECO:0007669"/>
    <property type="project" value="TreeGrafter"/>
</dbReference>
<keyword evidence="14" id="KW-1185">Reference proteome</keyword>
<feature type="transmembrane region" description="Helical" evidence="11">
    <location>
        <begin position="886"/>
        <end position="908"/>
    </location>
</feature>
<feature type="transmembrane region" description="Helical" evidence="11">
    <location>
        <begin position="1175"/>
        <end position="1200"/>
    </location>
</feature>
<feature type="transmembrane region" description="Helical" evidence="11">
    <location>
        <begin position="157"/>
        <end position="176"/>
    </location>
</feature>
<dbReference type="InterPro" id="IPR003945">
    <property type="entry name" value="NU5C-like"/>
</dbReference>
<dbReference type="InterPro" id="IPR001505">
    <property type="entry name" value="Copper_CuA"/>
</dbReference>
<dbReference type="GO" id="GO:0016020">
    <property type="term" value="C:membrane"/>
    <property type="evidence" value="ECO:0007669"/>
    <property type="project" value="UniProtKB-SubCell"/>
</dbReference>
<keyword evidence="6" id="KW-1278">Translocase</keyword>
<dbReference type="SUPFAM" id="SSF49503">
    <property type="entry name" value="Cupredoxins"/>
    <property type="match status" value="2"/>
</dbReference>
<proteinExistence type="predicted"/>
<evidence type="ECO:0000256" key="10">
    <source>
        <dbReference type="ARBA" id="ARBA00049512"/>
    </source>
</evidence>
<evidence type="ECO:0000256" key="2">
    <source>
        <dbReference type="ARBA" id="ARBA00004141"/>
    </source>
</evidence>
<evidence type="ECO:0000313" key="13">
    <source>
        <dbReference type="EMBL" id="PRP83533.1"/>
    </source>
</evidence>
<feature type="transmembrane region" description="Helical" evidence="11">
    <location>
        <begin position="1046"/>
        <end position="1066"/>
    </location>
</feature>
<keyword evidence="8" id="KW-0186">Copper</keyword>
<feature type="transmembrane region" description="Helical" evidence="11">
    <location>
        <begin position="975"/>
        <end position="995"/>
    </location>
</feature>
<keyword evidence="9 11" id="KW-0472">Membrane</keyword>
<feature type="transmembrane region" description="Helical" evidence="11">
    <location>
        <begin position="1103"/>
        <end position="1121"/>
    </location>
</feature>
<keyword evidence="7 11" id="KW-1133">Transmembrane helix</keyword>
<feature type="transmembrane region" description="Helical" evidence="11">
    <location>
        <begin position="1133"/>
        <end position="1155"/>
    </location>
</feature>
<dbReference type="GO" id="GO:0005507">
    <property type="term" value="F:copper ion binding"/>
    <property type="evidence" value="ECO:0007669"/>
    <property type="project" value="InterPro"/>
</dbReference>
<evidence type="ECO:0000256" key="3">
    <source>
        <dbReference type="ARBA" id="ARBA00012949"/>
    </source>
</evidence>
<feature type="transmembrane region" description="Helical" evidence="11">
    <location>
        <begin position="856"/>
        <end position="874"/>
    </location>
</feature>
<dbReference type="Gene3D" id="2.60.40.420">
    <property type="entry name" value="Cupredoxins - blue copper proteins"/>
    <property type="match status" value="2"/>
</dbReference>
<dbReference type="Pfam" id="PF00361">
    <property type="entry name" value="Proton_antipo_M"/>
    <property type="match status" value="2"/>
</dbReference>
<feature type="transmembrane region" description="Helical" evidence="11">
    <location>
        <begin position="391"/>
        <end position="414"/>
    </location>
</feature>
<gene>
    <name evidence="13" type="ORF">PROFUN_04407</name>
</gene>
<feature type="transmembrane region" description="Helical" evidence="11">
    <location>
        <begin position="345"/>
        <end position="371"/>
    </location>
</feature>
<evidence type="ECO:0000256" key="8">
    <source>
        <dbReference type="ARBA" id="ARBA00023008"/>
    </source>
</evidence>
<evidence type="ECO:0000259" key="12">
    <source>
        <dbReference type="PROSITE" id="PS50857"/>
    </source>
</evidence>
<dbReference type="OrthoDB" id="2686308at2759"/>
<feature type="transmembrane region" description="Helical" evidence="11">
    <location>
        <begin position="182"/>
        <end position="204"/>
    </location>
</feature>
<feature type="transmembrane region" description="Helical" evidence="11">
    <location>
        <begin position="125"/>
        <end position="145"/>
    </location>
</feature>
<feature type="transmembrane region" description="Helical" evidence="11">
    <location>
        <begin position="1015"/>
        <end position="1034"/>
    </location>
</feature>
<name>A0A2P6NHU2_9EUKA</name>
<dbReference type="EC" id="7.1.1.9" evidence="3"/>
<feature type="transmembrane region" description="Helical" evidence="11">
    <location>
        <begin position="319"/>
        <end position="338"/>
    </location>
</feature>
<evidence type="ECO:0000256" key="9">
    <source>
        <dbReference type="ARBA" id="ARBA00023136"/>
    </source>
</evidence>
<evidence type="ECO:0000256" key="5">
    <source>
        <dbReference type="ARBA" id="ARBA00022723"/>
    </source>
</evidence>
<dbReference type="GO" id="GO:0004129">
    <property type="term" value="F:cytochrome-c oxidase activity"/>
    <property type="evidence" value="ECO:0007669"/>
    <property type="project" value="UniProtKB-EC"/>
</dbReference>
<feature type="domain" description="Cytochrome oxidase subunit II copper A binding" evidence="12">
    <location>
        <begin position="205"/>
        <end position="307"/>
    </location>
</feature>
<reference evidence="13 14" key="1">
    <citation type="journal article" date="2018" name="Genome Biol. Evol.">
        <title>Multiple Roots of Fruiting Body Formation in Amoebozoa.</title>
        <authorList>
            <person name="Hillmann F."/>
            <person name="Forbes G."/>
            <person name="Novohradska S."/>
            <person name="Ferling I."/>
            <person name="Riege K."/>
            <person name="Groth M."/>
            <person name="Westermann M."/>
            <person name="Marz M."/>
            <person name="Spaller T."/>
            <person name="Winckler T."/>
            <person name="Schaap P."/>
            <person name="Glockner G."/>
        </authorList>
    </citation>
    <scope>NUCLEOTIDE SEQUENCE [LARGE SCALE GENOMIC DNA]</scope>
    <source>
        <strain evidence="13 14">Jena</strain>
    </source>
</reference>
<dbReference type="InterPro" id="IPR008972">
    <property type="entry name" value="Cupredoxin"/>
</dbReference>
<keyword evidence="4 11" id="KW-0812">Transmembrane</keyword>
<evidence type="ECO:0000256" key="4">
    <source>
        <dbReference type="ARBA" id="ARBA00022692"/>
    </source>
</evidence>
<feature type="transmembrane region" description="Helical" evidence="11">
    <location>
        <begin position="669"/>
        <end position="687"/>
    </location>
</feature>
<dbReference type="EMBL" id="MDYQ01000081">
    <property type="protein sequence ID" value="PRP83533.1"/>
    <property type="molecule type" value="Genomic_DNA"/>
</dbReference>
<feature type="transmembrane region" description="Helical" evidence="11">
    <location>
        <begin position="426"/>
        <end position="443"/>
    </location>
</feature>
<dbReference type="InterPro" id="IPR001750">
    <property type="entry name" value="ND/Mrp_TM"/>
</dbReference>
<sequence>MEEKFDVALTLKVVGHQWYWEYQYAFTDAVHGDVYFGFDSYMIPEGDLPTGGLRLLEPDTTVVLPVYHRLRVLTTSNDVIHSWALPAAGVKMDAIPGRLNQVNLYFNRPGLFYGQCSELCGVNHGFMPIAAAAAGVFTVGLWGFLVNPYTLLTNFVALEYMFLGVALLGGATALGVDDLEGQVYLLVVLGVAAAESALGLALLLKRDYPTSVFTGVGSWAKFCPILPVYHRLRVLTTSNDVIHSWALPAAGVKMDAIPGRLNQVNLYFNRPGLFYGQCSELCGVNHGFMPIAAAAAVVFTVGLWGFLVNPYTLLTNFVALEYMFLGVALLGGATALGVDDLEGQVYLLVVLGVAAAESALGLALLVQFYRLRVFLPVLALGLRFARVEPRYLFGGSMGVAVGVAGLNLYEVVLCGGVKQVTLASQFLVYPTGLGWESVTLGVYMDATTAHMAAAAVVFTVGLWGFLVNPYTLLTNFVALEYMFLGVALLGGATALGVDDLEGQVYLLVVLGVAAAESALGLALLLKRDYPTSVFTGVGSWAKFCPSGTSLSFWWVHGVAVGVAGLNLYEVVLCGGVKQVTLASQFLVYPTGLGWESVTLGVYMDATTAHMQFTMEGEFTFPKGKPYAIQQWEFFLWGPPRQNRLNLVFIRGYPTPWRDLPRFARVEPRYLFGGSMGVAVGVAGLNLYEVVLCGGVKQVTLASQFLVYPTGLGWESVTLGVYMDATTAHMVGSPTPSSNGNFSCGAAAAKSAQLGLHTWLPDAMEGPTPVSALIHAATMVTAGVFLLLRSGPYLGEVREILLFLGATTAVFAGSVALFQYDLKRIIAYSTCAQLGYMVTAVGGGHPDLGLYHLVNHAYFKALLFLLAGLVIHALADEQDTRRMGGLINVLPVTYTLFGVGSLALGGFPFLSGYYSKENILEVLYATGQWYGYTACVAAAYFTVYYSVRVVILVFLGRPRGPKPVYLAAAEADPLSLGVVTTLGAAAGIFLVGAAAAKSAQLGLHTWLPDAMEGPTPVSALIHAATMVTAGVFLLLRSGPYLGEVREILLFLGATTAGFAGSVALFQYDLKRIIAYSTCAQLGYMVTAVGVGHPDLGLYHLVNHAYFKALLFLLAGLVIHALADEQDTRRMGGLINVLPVTYTLFGGGSLALGGFPFLSGYYSKENILEVLYATGQWYGYTACVAAAYFTVYYSVRVVILVFLGRPRGPKPVYLAAAEADPLSLGVVTTLGAAAVLHGWMARDVFVGWGTTRGWSTPGVEAEFAVPLGVKLFPLAVAVAATLGVTLVERYGLPRVVGIHYFFAKRWWWDFLDGSLARRSLTQGSTWSSLGGGPGVRGNPKSGVVSSFFCSPTRRGGSCCCYRGGSRWDYRVTSFVVGVDSSGMIVRVRRDGLFTWRRWATAWVNGGIPAVPTRGVHPLTHAGVAYRAAGDEPTYQGGPGHLYNRFYYLRTPPTRNLVPEFAVPLGVKLLPLAVAVAATLGVTLVERYGLPRVVGIHYFFAKRWWWDFLDGSLARRSLTQGSTWSSLGGGPGVRGNPKSGVVSSFFCSTTRRGGACCCYRGGSRWDYRVTSFVVGVDSSGMIVRVRRDGLFTWRRWATAWVNGGIPAVPTRGVHPLTHAGVAYRAAGDEPTYQGGPGHLYNRFYYLRTPPTRNLVRTDGVPPVGDTIPVWVSPPGGRRHRLGWWLTWGAGWPDLVATRSLFDRWWYRPVAPPVVEDPNKVLDRRADWYHRDWWDWRRWRLWSSLPRGYYGRWWSAGEYAPGWDYAHRRWQWLHTRGSPRWVAPGWSTPGWTTCPGWIELFTDEPVEFKLSGTVHIELPDTVGIFLNESLGEPGGGAPAGVGVAGVGFVELGWNATRRNLPPWSITPGLPVVYSNGGLIEVPFLNG</sequence>
<dbReference type="Gene3D" id="1.10.287.3510">
    <property type="match status" value="3"/>
</dbReference>
<dbReference type="Pfam" id="PF00420">
    <property type="entry name" value="Oxidored_q2"/>
    <property type="match status" value="1"/>
</dbReference>
<feature type="transmembrane region" description="Helical" evidence="11">
    <location>
        <begin position="287"/>
        <end position="307"/>
    </location>
</feature>
<evidence type="ECO:0000256" key="1">
    <source>
        <dbReference type="ARBA" id="ARBA00001935"/>
    </source>
</evidence>
<dbReference type="Pfam" id="PF00116">
    <property type="entry name" value="COX2"/>
    <property type="match status" value="2"/>
</dbReference>
<protein>
    <recommendedName>
        <fullName evidence="3">cytochrome-c oxidase</fullName>
        <ecNumber evidence="3">7.1.1.9</ecNumber>
    </recommendedName>
</protein>
<feature type="transmembrane region" description="Helical" evidence="11">
    <location>
        <begin position="769"/>
        <end position="787"/>
    </location>
</feature>
<comment type="subcellular location">
    <subcellularLocation>
        <location evidence="2">Membrane</location>
        <topology evidence="2">Multi-pass membrane protein</topology>
    </subcellularLocation>
</comment>
<comment type="catalytic activity">
    <reaction evidence="10">
        <text>4 Fe(II)-[cytochrome c] + O2 + 8 H(+)(in) = 4 Fe(III)-[cytochrome c] + 2 H2O + 4 H(+)(out)</text>
        <dbReference type="Rhea" id="RHEA:11436"/>
        <dbReference type="Rhea" id="RHEA-COMP:10350"/>
        <dbReference type="Rhea" id="RHEA-COMP:14399"/>
        <dbReference type="ChEBI" id="CHEBI:15377"/>
        <dbReference type="ChEBI" id="CHEBI:15378"/>
        <dbReference type="ChEBI" id="CHEBI:15379"/>
        <dbReference type="ChEBI" id="CHEBI:29033"/>
        <dbReference type="ChEBI" id="CHEBI:29034"/>
        <dbReference type="EC" id="7.1.1.9"/>
    </reaction>
    <physiologicalReaction direction="left-to-right" evidence="10">
        <dbReference type="Rhea" id="RHEA:11437"/>
    </physiologicalReaction>
</comment>
<evidence type="ECO:0000256" key="6">
    <source>
        <dbReference type="ARBA" id="ARBA00022967"/>
    </source>
</evidence>
<comment type="caution">
    <text evidence="13">The sequence shown here is derived from an EMBL/GenBank/DDBJ whole genome shotgun (WGS) entry which is preliminary data.</text>
</comment>
<feature type="transmembrane region" description="Helical" evidence="11">
    <location>
        <begin position="1220"/>
        <end position="1238"/>
    </location>
</feature>
<comment type="cofactor">
    <cofactor evidence="1">
        <name>Cu cation</name>
        <dbReference type="ChEBI" id="CHEBI:23378"/>
    </cofactor>
</comment>
<dbReference type="GO" id="GO:0008137">
    <property type="term" value="F:NADH dehydrogenase (ubiquinone) activity"/>
    <property type="evidence" value="ECO:0007669"/>
    <property type="project" value="InterPro"/>
</dbReference>
<evidence type="ECO:0000256" key="11">
    <source>
        <dbReference type="SAM" id="Phobius"/>
    </source>
</evidence>
<feature type="transmembrane region" description="Helical" evidence="11">
    <location>
        <begin position="799"/>
        <end position="819"/>
    </location>
</feature>
<evidence type="ECO:0000256" key="7">
    <source>
        <dbReference type="ARBA" id="ARBA00022989"/>
    </source>
</evidence>
<keyword evidence="5" id="KW-0479">Metal-binding</keyword>